<protein>
    <submittedName>
        <fullName evidence="2">Uncharacterized protein</fullName>
    </submittedName>
</protein>
<keyword evidence="1" id="KW-1133">Transmembrane helix</keyword>
<proteinExistence type="predicted"/>
<feature type="transmembrane region" description="Helical" evidence="1">
    <location>
        <begin position="28"/>
        <end position="48"/>
    </location>
</feature>
<keyword evidence="1" id="KW-0812">Transmembrane</keyword>
<organism evidence="2">
    <name type="scientific">marine metagenome</name>
    <dbReference type="NCBI Taxonomy" id="408172"/>
    <lineage>
        <taxon>unclassified sequences</taxon>
        <taxon>metagenomes</taxon>
        <taxon>ecological metagenomes</taxon>
    </lineage>
</organism>
<accession>A0A382DGT5</accession>
<dbReference type="EMBL" id="UINC01039151">
    <property type="protein sequence ID" value="SVB37204.1"/>
    <property type="molecule type" value="Genomic_DNA"/>
</dbReference>
<evidence type="ECO:0000313" key="2">
    <source>
        <dbReference type="EMBL" id="SVB37204.1"/>
    </source>
</evidence>
<evidence type="ECO:0000256" key="1">
    <source>
        <dbReference type="SAM" id="Phobius"/>
    </source>
</evidence>
<reference evidence="2" key="1">
    <citation type="submission" date="2018-05" db="EMBL/GenBank/DDBJ databases">
        <authorList>
            <person name="Lanie J.A."/>
            <person name="Ng W.-L."/>
            <person name="Kazmierczak K.M."/>
            <person name="Andrzejewski T.M."/>
            <person name="Davidsen T.M."/>
            <person name="Wayne K.J."/>
            <person name="Tettelin H."/>
            <person name="Glass J.I."/>
            <person name="Rusch D."/>
            <person name="Podicherti R."/>
            <person name="Tsui H.-C.T."/>
            <person name="Winkler M.E."/>
        </authorList>
    </citation>
    <scope>NUCLEOTIDE SEQUENCE</scope>
</reference>
<keyword evidence="1" id="KW-0472">Membrane</keyword>
<dbReference type="AlphaFoldDB" id="A0A382DGT5"/>
<sequence length="49" mass="5518">MSKFFNNNYGKILKKLPSTSSLQSSKSLVTLGLLIYWGVILVGTFFNFN</sequence>
<gene>
    <name evidence="2" type="ORF">METZ01_LOCUS190058</name>
</gene>
<name>A0A382DGT5_9ZZZZ</name>